<comment type="catalytic activity">
    <reaction evidence="7">
        <text>a peptidoglycan chain = a peptidoglycan chain with N-acetyl-1,6-anhydromuramyl-[peptide] at the reducing end + a peptidoglycan chain with N-acetylglucosamine at the non-reducing end.</text>
        <dbReference type="EC" id="4.2.2.29"/>
    </reaction>
</comment>
<comment type="caution">
    <text evidence="9">The sequence shown here is derived from an EMBL/GenBank/DDBJ whole genome shotgun (WGS) entry which is preliminary data.</text>
</comment>
<feature type="compositionally biased region" description="Basic and acidic residues" evidence="8">
    <location>
        <begin position="31"/>
        <end position="43"/>
    </location>
</feature>
<name>A0A943D8U7_9FIRM</name>
<comment type="function">
    <text evidence="7">Functions as a peptidoglycan terminase that cleaves nascent peptidoglycan strands endolytically to terminate their elongation.</text>
</comment>
<dbReference type="Proteomes" id="UP000759273">
    <property type="component" value="Unassembled WGS sequence"/>
</dbReference>
<dbReference type="PANTHER" id="PTHR30518:SF2">
    <property type="entry name" value="ENDOLYTIC MUREIN TRANSGLYCOSYLASE"/>
    <property type="match status" value="1"/>
</dbReference>
<accession>A0A943D8U7</accession>
<dbReference type="GO" id="GO:0008932">
    <property type="term" value="F:lytic endotransglycosylase activity"/>
    <property type="evidence" value="ECO:0007669"/>
    <property type="project" value="UniProtKB-UniRule"/>
</dbReference>
<protein>
    <recommendedName>
        <fullName evidence="7">Endolytic murein transglycosylase</fullName>
        <ecNumber evidence="7">4.2.2.29</ecNumber>
    </recommendedName>
    <alternativeName>
        <fullName evidence="7">Peptidoglycan lytic transglycosylase</fullName>
    </alternativeName>
    <alternativeName>
        <fullName evidence="7">Peptidoglycan polymerization terminase</fullName>
    </alternativeName>
</protein>
<keyword evidence="1 7" id="KW-1003">Cell membrane</keyword>
<dbReference type="EMBL" id="JAGZGG010000012">
    <property type="protein sequence ID" value="MBS5332215.1"/>
    <property type="molecule type" value="Genomic_DNA"/>
</dbReference>
<dbReference type="GO" id="GO:0009252">
    <property type="term" value="P:peptidoglycan biosynthetic process"/>
    <property type="evidence" value="ECO:0007669"/>
    <property type="project" value="UniProtKB-UniRule"/>
</dbReference>
<dbReference type="EC" id="4.2.2.29" evidence="7"/>
<dbReference type="InterPro" id="IPR003770">
    <property type="entry name" value="MLTG-like"/>
</dbReference>
<feature type="region of interest" description="Disordered" evidence="8">
    <location>
        <begin position="1"/>
        <end position="66"/>
    </location>
</feature>
<feature type="transmembrane region" description="Helical" evidence="7">
    <location>
        <begin position="72"/>
        <end position="91"/>
    </location>
</feature>
<dbReference type="AlphaFoldDB" id="A0A943D8U7"/>
<evidence type="ECO:0000313" key="9">
    <source>
        <dbReference type="EMBL" id="MBS5332215.1"/>
    </source>
</evidence>
<feature type="compositionally biased region" description="Low complexity" evidence="8">
    <location>
        <begin position="10"/>
        <end position="25"/>
    </location>
</feature>
<keyword evidence="6 7" id="KW-0961">Cell wall biogenesis/degradation</keyword>
<evidence type="ECO:0000256" key="7">
    <source>
        <dbReference type="HAMAP-Rule" id="MF_02065"/>
    </source>
</evidence>
<dbReference type="GO" id="GO:0005886">
    <property type="term" value="C:plasma membrane"/>
    <property type="evidence" value="ECO:0007669"/>
    <property type="project" value="UniProtKB-SubCell"/>
</dbReference>
<dbReference type="Gene3D" id="3.30.1490.480">
    <property type="entry name" value="Endolytic murein transglycosylase"/>
    <property type="match status" value="1"/>
</dbReference>
<dbReference type="Pfam" id="PF02618">
    <property type="entry name" value="YceG"/>
    <property type="match status" value="1"/>
</dbReference>
<dbReference type="GO" id="GO:0071555">
    <property type="term" value="P:cell wall organization"/>
    <property type="evidence" value="ECO:0007669"/>
    <property type="project" value="UniProtKB-KW"/>
</dbReference>
<comment type="subcellular location">
    <subcellularLocation>
        <location evidence="7">Cell membrane</location>
        <topology evidence="7">Single-pass membrane protein</topology>
    </subcellularLocation>
</comment>
<sequence>MRINRSNPDQPAMQQPQAQPQAAPAAPKPAPKREPHKQEPPKPKKEKPKKKPKHEKYDEYEDDEEEPRKRRFPFGCLIVLILLALVGFGGYKVSQFYAELDGQGTLGTAQTITVPEGSSVASIATQLKDAGVIQYDWLFKQYVKYSGKAGEIQYGDFEVQSGMAYNDIIKALSVVTRRATVNVTIPEGTTAVGVAQIFVDAGLVDDVDTFLSCANGNDGSDWSKYDFWNAIPDNDRLMKCEGYLFPDTYNLYADEDVYYYVDQLYGEFANKTADLTDTIAAKGTSLDDVVKLASFIQEEAGLESEDAKVSACFHNRLESSDPQWSEHKLESNACSYIMQDSENNYLWNSPTAEYFGWPEDGAIPDDVLALYDTYAISGLPAGPISCPGYAAIEAALNPDQEYLDEGYFFFVTGHPDTDVAGQYFYAKTADEHYQNCVKAGWAS</sequence>
<evidence type="ECO:0000256" key="2">
    <source>
        <dbReference type="ARBA" id="ARBA00022692"/>
    </source>
</evidence>
<evidence type="ECO:0000256" key="1">
    <source>
        <dbReference type="ARBA" id="ARBA00022475"/>
    </source>
</evidence>
<feature type="site" description="Important for catalytic activity" evidence="7">
    <location>
        <position position="299"/>
    </location>
</feature>
<keyword evidence="5 7" id="KW-0456">Lyase</keyword>
<dbReference type="PANTHER" id="PTHR30518">
    <property type="entry name" value="ENDOLYTIC MUREIN TRANSGLYCOSYLASE"/>
    <property type="match status" value="1"/>
</dbReference>
<evidence type="ECO:0000256" key="3">
    <source>
        <dbReference type="ARBA" id="ARBA00022989"/>
    </source>
</evidence>
<keyword evidence="3 7" id="KW-1133">Transmembrane helix</keyword>
<evidence type="ECO:0000256" key="5">
    <source>
        <dbReference type="ARBA" id="ARBA00023239"/>
    </source>
</evidence>
<dbReference type="NCBIfam" id="TIGR00247">
    <property type="entry name" value="endolytic transglycosylase MltG"/>
    <property type="match status" value="1"/>
</dbReference>
<organism evidence="9 10">
    <name type="scientific">Subdoligranulum variabile</name>
    <dbReference type="NCBI Taxonomy" id="214851"/>
    <lineage>
        <taxon>Bacteria</taxon>
        <taxon>Bacillati</taxon>
        <taxon>Bacillota</taxon>
        <taxon>Clostridia</taxon>
        <taxon>Eubacteriales</taxon>
        <taxon>Oscillospiraceae</taxon>
        <taxon>Subdoligranulum</taxon>
    </lineage>
</organism>
<gene>
    <name evidence="7 9" type="primary">mltG</name>
    <name evidence="9" type="ORF">KHY36_06780</name>
</gene>
<evidence type="ECO:0000256" key="4">
    <source>
        <dbReference type="ARBA" id="ARBA00023136"/>
    </source>
</evidence>
<dbReference type="HAMAP" id="MF_02065">
    <property type="entry name" value="MltG"/>
    <property type="match status" value="1"/>
</dbReference>
<keyword evidence="4 7" id="KW-0472">Membrane</keyword>
<feature type="compositionally biased region" description="Basic residues" evidence="8">
    <location>
        <begin position="44"/>
        <end position="54"/>
    </location>
</feature>
<comment type="similarity">
    <text evidence="7">Belongs to the transglycosylase MltG family.</text>
</comment>
<keyword evidence="2 7" id="KW-0812">Transmembrane</keyword>
<evidence type="ECO:0000256" key="6">
    <source>
        <dbReference type="ARBA" id="ARBA00023316"/>
    </source>
</evidence>
<evidence type="ECO:0000313" key="10">
    <source>
        <dbReference type="Proteomes" id="UP000759273"/>
    </source>
</evidence>
<reference evidence="9" key="1">
    <citation type="submission" date="2021-02" db="EMBL/GenBank/DDBJ databases">
        <title>Infant gut strain persistence is associated with maternal origin, phylogeny, and functional potential including surface adhesion and iron acquisition.</title>
        <authorList>
            <person name="Lou Y.C."/>
        </authorList>
    </citation>
    <scope>NUCLEOTIDE SEQUENCE</scope>
    <source>
        <strain evidence="9">L3_101_000M1_dasL3_101_000M1_concoct_87</strain>
    </source>
</reference>
<proteinExistence type="inferred from homology"/>
<evidence type="ECO:0000256" key="8">
    <source>
        <dbReference type="SAM" id="MobiDB-lite"/>
    </source>
</evidence>